<dbReference type="PANTHER" id="PTHR14269">
    <property type="entry name" value="CDP-DIACYLGLYCEROL--GLYCEROL-3-PHOSPHATE 3-PHOSPHATIDYLTRANSFERASE-RELATED"/>
    <property type="match status" value="1"/>
</dbReference>
<dbReference type="InterPro" id="IPR050324">
    <property type="entry name" value="CDP-alcohol_PTase-I"/>
</dbReference>
<dbReference type="InterPro" id="IPR048254">
    <property type="entry name" value="CDP_ALCOHOL_P_TRANSF_CS"/>
</dbReference>
<feature type="transmembrane region" description="Helical" evidence="16">
    <location>
        <begin position="180"/>
        <end position="202"/>
    </location>
</feature>
<dbReference type="RefSeq" id="WP_196264237.1">
    <property type="nucleotide sequence ID" value="NZ_JADQDN010000005.1"/>
</dbReference>
<comment type="caution">
    <text evidence="18">The sequence shown here is derived from an EMBL/GenBank/DDBJ whole genome shotgun (WGS) entry which is preliminary data.</text>
</comment>
<keyword evidence="12" id="KW-0594">Phospholipid biosynthesis</keyword>
<feature type="transmembrane region" description="Helical" evidence="16">
    <location>
        <begin position="53"/>
        <end position="69"/>
    </location>
</feature>
<evidence type="ECO:0000256" key="15">
    <source>
        <dbReference type="RuleBase" id="RU003750"/>
    </source>
</evidence>
<evidence type="ECO:0000256" key="5">
    <source>
        <dbReference type="ARBA" id="ARBA00017171"/>
    </source>
</evidence>
<dbReference type="EMBL" id="JADQDN010000005">
    <property type="protein sequence ID" value="MBF9196876.1"/>
    <property type="molecule type" value="Genomic_DNA"/>
</dbReference>
<evidence type="ECO:0000256" key="12">
    <source>
        <dbReference type="ARBA" id="ARBA00023209"/>
    </source>
</evidence>
<accession>A0ABS0HUC7</accession>
<name>A0ABS0HUC7_9HYPH</name>
<evidence type="ECO:0000256" key="6">
    <source>
        <dbReference type="ARBA" id="ARBA00022516"/>
    </source>
</evidence>
<dbReference type="Pfam" id="PF08009">
    <property type="entry name" value="CDP-OH_P_tran_2"/>
    <property type="match status" value="1"/>
</dbReference>
<evidence type="ECO:0000256" key="14">
    <source>
        <dbReference type="ARBA" id="ARBA00032361"/>
    </source>
</evidence>
<evidence type="ECO:0000256" key="1">
    <source>
        <dbReference type="ARBA" id="ARBA00000287"/>
    </source>
</evidence>
<dbReference type="NCBIfam" id="TIGR00473">
    <property type="entry name" value="pssA"/>
    <property type="match status" value="1"/>
</dbReference>
<reference evidence="18 19" key="1">
    <citation type="submission" date="2020-11" db="EMBL/GenBank/DDBJ databases">
        <authorList>
            <person name="Kim M.K."/>
        </authorList>
    </citation>
    <scope>NUCLEOTIDE SEQUENCE [LARGE SCALE GENOMIC DNA]</scope>
    <source>
        <strain evidence="18 19">BT290</strain>
    </source>
</reference>
<dbReference type="GO" id="GO:0003882">
    <property type="term" value="F:CDP-diacylglycerol-serine O-phosphatidyltransferase activity"/>
    <property type="evidence" value="ECO:0007669"/>
    <property type="project" value="UniProtKB-EC"/>
</dbReference>
<evidence type="ECO:0000256" key="11">
    <source>
        <dbReference type="ARBA" id="ARBA00023136"/>
    </source>
</evidence>
<dbReference type="InterPro" id="IPR012616">
    <property type="entry name" value="CDP-OH_P_trans_C"/>
</dbReference>
<comment type="similarity">
    <text evidence="3 15">Belongs to the CDP-alcohol phosphatidyltransferase class-I family.</text>
</comment>
<dbReference type="PANTHER" id="PTHR14269:SF61">
    <property type="entry name" value="CDP-DIACYLGLYCEROL--SERINE O-PHOSPHATIDYLTRANSFERASE"/>
    <property type="match status" value="1"/>
</dbReference>
<evidence type="ECO:0000256" key="4">
    <source>
        <dbReference type="ARBA" id="ARBA00013174"/>
    </source>
</evidence>
<evidence type="ECO:0000256" key="13">
    <source>
        <dbReference type="ARBA" id="ARBA00023264"/>
    </source>
</evidence>
<keyword evidence="19" id="KW-1185">Reference proteome</keyword>
<organism evidence="18 19">
    <name type="scientific">Microvirga terrestris</name>
    <dbReference type="NCBI Taxonomy" id="2791024"/>
    <lineage>
        <taxon>Bacteria</taxon>
        <taxon>Pseudomonadati</taxon>
        <taxon>Pseudomonadota</taxon>
        <taxon>Alphaproteobacteria</taxon>
        <taxon>Hyphomicrobiales</taxon>
        <taxon>Methylobacteriaceae</taxon>
        <taxon>Microvirga</taxon>
    </lineage>
</organism>
<feature type="transmembrane region" description="Helical" evidence="16">
    <location>
        <begin position="27"/>
        <end position="47"/>
    </location>
</feature>
<evidence type="ECO:0000256" key="3">
    <source>
        <dbReference type="ARBA" id="ARBA00010441"/>
    </source>
</evidence>
<feature type="domain" description="CDP-alcohol phosphatidyltransferase C-terminal" evidence="17">
    <location>
        <begin position="214"/>
        <end position="250"/>
    </location>
</feature>
<keyword evidence="13" id="KW-1208">Phospholipid metabolism</keyword>
<feature type="transmembrane region" description="Helical" evidence="16">
    <location>
        <begin position="153"/>
        <end position="174"/>
    </location>
</feature>
<comment type="catalytic activity">
    <reaction evidence="1">
        <text>a CDP-1,2-diacyl-sn-glycerol + L-serine = a 1,2-diacyl-sn-glycero-3-phospho-L-serine + CMP + H(+)</text>
        <dbReference type="Rhea" id="RHEA:16913"/>
        <dbReference type="ChEBI" id="CHEBI:15378"/>
        <dbReference type="ChEBI" id="CHEBI:33384"/>
        <dbReference type="ChEBI" id="CHEBI:57262"/>
        <dbReference type="ChEBI" id="CHEBI:58332"/>
        <dbReference type="ChEBI" id="CHEBI:60377"/>
        <dbReference type="EC" id="2.7.8.8"/>
    </reaction>
</comment>
<dbReference type="Gene3D" id="1.20.120.1760">
    <property type="match status" value="1"/>
</dbReference>
<keyword evidence="9 16" id="KW-1133">Transmembrane helix</keyword>
<gene>
    <name evidence="18" type="primary">pssA</name>
    <name evidence="18" type="ORF">I2H36_12555</name>
</gene>
<dbReference type="InterPro" id="IPR043130">
    <property type="entry name" value="CDP-OH_PTrfase_TM_dom"/>
</dbReference>
<dbReference type="Proteomes" id="UP000611708">
    <property type="component" value="Unassembled WGS sequence"/>
</dbReference>
<evidence type="ECO:0000313" key="19">
    <source>
        <dbReference type="Proteomes" id="UP000611708"/>
    </source>
</evidence>
<keyword evidence="6" id="KW-0444">Lipid biosynthesis</keyword>
<keyword evidence="10" id="KW-0443">Lipid metabolism</keyword>
<evidence type="ECO:0000256" key="9">
    <source>
        <dbReference type="ARBA" id="ARBA00022989"/>
    </source>
</evidence>
<feature type="transmembrane region" description="Helical" evidence="16">
    <location>
        <begin position="214"/>
        <end position="231"/>
    </location>
</feature>
<proteinExistence type="inferred from homology"/>
<feature type="transmembrane region" description="Helical" evidence="16">
    <location>
        <begin position="114"/>
        <end position="132"/>
    </location>
</feature>
<dbReference type="EC" id="2.7.8.8" evidence="4"/>
<keyword evidence="8 16" id="KW-0812">Transmembrane</keyword>
<evidence type="ECO:0000259" key="17">
    <source>
        <dbReference type="Pfam" id="PF08009"/>
    </source>
</evidence>
<keyword evidence="7 15" id="KW-0808">Transferase</keyword>
<dbReference type="InterPro" id="IPR004533">
    <property type="entry name" value="CDP-diaglyc--ser_O-PTrfase"/>
</dbReference>
<dbReference type="Pfam" id="PF01066">
    <property type="entry name" value="CDP-OH_P_transf"/>
    <property type="match status" value="1"/>
</dbReference>
<comment type="subcellular location">
    <subcellularLocation>
        <location evidence="2">Endomembrane system</location>
        <topology evidence="2">Multi-pass membrane protein</topology>
    </subcellularLocation>
</comment>
<sequence>MSDLFPPFAPDPNEPRKRLFKPVPVRVIIPNIITLVALCLGLTAIRLAFEGRYEPAVVAIVVAALLDGIDGRVARMLKGTSRFGAELDSLADFVNFGVTPALILYSFLLNELKAIGWIAVLVFAIAMVLRLARFNVMLDDPHRPEWKKNFFTGMPAPAGALTSMLPLYLSFLGVPMGPAAAPIALVYLLGLAFLMVSTIPVYSGKTIGLKVPRHWVLPIFVLSAAVFGLLANFPWEMLTVITVLFLASIPLSVMRYRQLDRAHAAQVVPPQPASSEPEPPAA</sequence>
<evidence type="ECO:0000256" key="16">
    <source>
        <dbReference type="SAM" id="Phobius"/>
    </source>
</evidence>
<evidence type="ECO:0000256" key="8">
    <source>
        <dbReference type="ARBA" id="ARBA00022692"/>
    </source>
</evidence>
<evidence type="ECO:0000256" key="10">
    <source>
        <dbReference type="ARBA" id="ARBA00023098"/>
    </source>
</evidence>
<keyword evidence="11 16" id="KW-0472">Membrane</keyword>
<feature type="transmembrane region" description="Helical" evidence="16">
    <location>
        <begin position="237"/>
        <end position="254"/>
    </location>
</feature>
<evidence type="ECO:0000256" key="2">
    <source>
        <dbReference type="ARBA" id="ARBA00004127"/>
    </source>
</evidence>
<dbReference type="PROSITE" id="PS00379">
    <property type="entry name" value="CDP_ALCOHOL_P_TRANSF"/>
    <property type="match status" value="1"/>
</dbReference>
<protein>
    <recommendedName>
        <fullName evidence="5">CDP-diacylglycerol--serine O-phosphatidyltransferase</fullName>
        <ecNumber evidence="4">2.7.8.8</ecNumber>
    </recommendedName>
    <alternativeName>
        <fullName evidence="14">Phosphatidylserine synthase</fullName>
    </alternativeName>
</protein>
<dbReference type="InterPro" id="IPR000462">
    <property type="entry name" value="CDP-OH_P_trans"/>
</dbReference>
<evidence type="ECO:0000256" key="7">
    <source>
        <dbReference type="ARBA" id="ARBA00022679"/>
    </source>
</evidence>
<evidence type="ECO:0000313" key="18">
    <source>
        <dbReference type="EMBL" id="MBF9196876.1"/>
    </source>
</evidence>